<accession>A0A0H3JDI8</accession>
<dbReference type="AlphaFoldDB" id="A0A0H3JDI8"/>
<reference evidence="2 4" key="2">
    <citation type="submission" date="2016-10" db="EMBL/GenBank/DDBJ databases">
        <title>E. coli O157:H7 PA20.</title>
        <authorList>
            <person name="Uhlich G.A."/>
            <person name="Chen C.-Y."/>
            <person name="Paoli G."/>
        </authorList>
    </citation>
    <scope>NUCLEOTIDE SEQUENCE [LARGE SCALE GENOMIC DNA]</scope>
    <source>
        <strain evidence="2 4">PA20</strain>
    </source>
</reference>
<gene>
    <name evidence="1" type="ordered locus">Z2563</name>
    <name evidence="2" type="ORF">AU473_18425</name>
</gene>
<dbReference type="Proteomes" id="UP000002519">
    <property type="component" value="Chromosome"/>
</dbReference>
<evidence type="ECO:0000313" key="4">
    <source>
        <dbReference type="Proteomes" id="UP000177471"/>
    </source>
</evidence>
<evidence type="ECO:0000313" key="3">
    <source>
        <dbReference type="Proteomes" id="UP000002519"/>
    </source>
</evidence>
<dbReference type="EMBL" id="AE005174">
    <property type="protein sequence ID" value="AAG56565.1"/>
    <property type="molecule type" value="Genomic_DNA"/>
</dbReference>
<evidence type="ECO:0000313" key="1">
    <source>
        <dbReference type="EMBL" id="AAG56565.1"/>
    </source>
</evidence>
<reference evidence="1 3" key="1">
    <citation type="journal article" date="2001" name="Nature">
        <title>Genome sequence of enterohaemorrhagic Escherichia coli O157:H7.</title>
        <authorList>
            <person name="Perna N.T."/>
            <person name="Plunkett G.III."/>
            <person name="Burland V."/>
            <person name="Mau B."/>
            <person name="Glasner J.D."/>
            <person name="Rose D.J."/>
            <person name="Mayhew G.F."/>
            <person name="Evans P.S."/>
            <person name="Gregor J."/>
            <person name="Kirkpatrick H.A."/>
            <person name="Posfai G."/>
            <person name="Hackett J."/>
            <person name="Klink S."/>
            <person name="Boutin A."/>
            <person name="Shao Y."/>
            <person name="Miller L."/>
            <person name="Grotbeck E.J."/>
            <person name="Davis N.W."/>
            <person name="Lim A."/>
            <person name="Dimalanta E."/>
            <person name="Potamousis K."/>
            <person name="Apodaca J."/>
            <person name="Anantharaman T.S."/>
            <person name="Lin J."/>
            <person name="Yen G."/>
            <person name="Schwartz D.C."/>
            <person name="Welch R.A."/>
            <person name="Blattner F.R."/>
        </authorList>
    </citation>
    <scope>NUCLEOTIDE SEQUENCE [LARGE SCALE GENOMIC DNA]</scope>
    <source>
        <strain evidence="1">EDL933</strain>
        <strain evidence="3">O157:H7 / EDL933 / ATCC 700927 / EHEC</strain>
    </source>
</reference>
<dbReference type="PATRIC" id="fig|83334.175.peg.5196"/>
<evidence type="ECO:0000313" key="2">
    <source>
        <dbReference type="EMBL" id="APA42748.1"/>
    </source>
</evidence>
<dbReference type="PIR" id="A85763">
    <property type="entry name" value="A85763"/>
</dbReference>
<sequence>MGANSKSSALFIRLLKRLKATYCRTKTITLLEDNYIIHKGRETQRWLKDKPKCRVIYQPV</sequence>
<proteinExistence type="predicted"/>
<dbReference type="KEGG" id="ece:Z2563"/>
<dbReference type="PIR" id="B90857">
    <property type="entry name" value="B90857"/>
</dbReference>
<organism evidence="1 3">
    <name type="scientific">Escherichia coli O157:H7</name>
    <dbReference type="NCBI Taxonomy" id="83334"/>
    <lineage>
        <taxon>Bacteria</taxon>
        <taxon>Pseudomonadati</taxon>
        <taxon>Pseudomonadota</taxon>
        <taxon>Gammaproteobacteria</taxon>
        <taxon>Enterobacterales</taxon>
        <taxon>Enterobacteriaceae</taxon>
        <taxon>Escherichia</taxon>
    </lineage>
</organism>
<name>A0A0H3JDI8_ECO57</name>
<dbReference type="EMBL" id="CP017669">
    <property type="protein sequence ID" value="APA42748.1"/>
    <property type="molecule type" value="Genomic_DNA"/>
</dbReference>
<protein>
    <submittedName>
        <fullName evidence="1 2">Transposase</fullName>
    </submittedName>
</protein>
<dbReference type="Proteomes" id="UP000177471">
    <property type="component" value="Chromosome"/>
</dbReference>